<gene>
    <name evidence="1" type="ORF">MSG28_009070</name>
</gene>
<reference evidence="1 2" key="1">
    <citation type="journal article" date="2022" name="Genome Biol. Evol.">
        <title>The Spruce Budworm Genome: Reconstructing the Evolutionary History of Antifreeze Proteins.</title>
        <authorList>
            <person name="Beliveau C."/>
            <person name="Gagne P."/>
            <person name="Picq S."/>
            <person name="Vernygora O."/>
            <person name="Keeling C.I."/>
            <person name="Pinkney K."/>
            <person name="Doucet D."/>
            <person name="Wen F."/>
            <person name="Johnston J.S."/>
            <person name="Maaroufi H."/>
            <person name="Boyle B."/>
            <person name="Laroche J."/>
            <person name="Dewar K."/>
            <person name="Juretic N."/>
            <person name="Blackburn G."/>
            <person name="Nisole A."/>
            <person name="Brunet B."/>
            <person name="Brandao M."/>
            <person name="Lumley L."/>
            <person name="Duan J."/>
            <person name="Quan G."/>
            <person name="Lucarotti C.J."/>
            <person name="Roe A.D."/>
            <person name="Sperling F.A.H."/>
            <person name="Levesque R.C."/>
            <person name="Cusson M."/>
        </authorList>
    </citation>
    <scope>NUCLEOTIDE SEQUENCE [LARGE SCALE GENOMIC DNA]</scope>
    <source>
        <strain evidence="1">Glfc:IPQL:Cfum</strain>
    </source>
</reference>
<comment type="caution">
    <text evidence="1">The sequence shown here is derived from an EMBL/GenBank/DDBJ whole genome shotgun (WGS) entry which is preliminary data.</text>
</comment>
<keyword evidence="2" id="KW-1185">Reference proteome</keyword>
<dbReference type="Proteomes" id="UP001064048">
    <property type="component" value="Chromosome 15"/>
</dbReference>
<accession>A0ACC0KWP5</accession>
<evidence type="ECO:0000313" key="2">
    <source>
        <dbReference type="Proteomes" id="UP001064048"/>
    </source>
</evidence>
<name>A0ACC0KWP5_CHOFU</name>
<protein>
    <submittedName>
        <fullName evidence="1">Uncharacterized protein</fullName>
    </submittedName>
</protein>
<evidence type="ECO:0000313" key="1">
    <source>
        <dbReference type="EMBL" id="KAI8440730.1"/>
    </source>
</evidence>
<sequence length="193" mass="21622">MVVAIRTDLAQGPTTCKNEQSIDRSGGPNTSGLPHYGFARNAPPIGKHGPGGSISPKWYQDQDFLDYVDKKWKNKGKYSPPEIIADAPNAPQIASHIASATENWTEEAPPVPAVLIHPKWYYDTDFLDYVDKKWKKKEKVSVRVRKAPKTFAHDTTGEHVHSGHNSEFQGLGHIVHDTVATVFPLEAFLPRWW</sequence>
<organism evidence="1 2">
    <name type="scientific">Choristoneura fumiferana</name>
    <name type="common">Spruce budworm moth</name>
    <name type="synonym">Archips fumiferana</name>
    <dbReference type="NCBI Taxonomy" id="7141"/>
    <lineage>
        <taxon>Eukaryota</taxon>
        <taxon>Metazoa</taxon>
        <taxon>Ecdysozoa</taxon>
        <taxon>Arthropoda</taxon>
        <taxon>Hexapoda</taxon>
        <taxon>Insecta</taxon>
        <taxon>Pterygota</taxon>
        <taxon>Neoptera</taxon>
        <taxon>Endopterygota</taxon>
        <taxon>Lepidoptera</taxon>
        <taxon>Glossata</taxon>
        <taxon>Ditrysia</taxon>
        <taxon>Tortricoidea</taxon>
        <taxon>Tortricidae</taxon>
        <taxon>Tortricinae</taxon>
        <taxon>Choristoneura</taxon>
    </lineage>
</organism>
<dbReference type="EMBL" id="CM046115">
    <property type="protein sequence ID" value="KAI8440730.1"/>
    <property type="molecule type" value="Genomic_DNA"/>
</dbReference>
<proteinExistence type="predicted"/>